<dbReference type="CDD" id="cd19411">
    <property type="entry name" value="MCP2201-like_sensor"/>
    <property type="match status" value="1"/>
</dbReference>
<comment type="similarity">
    <text evidence="2">Belongs to the methyl-accepting chemotaxis (MCP) protein family.</text>
</comment>
<dbReference type="PANTHER" id="PTHR43531">
    <property type="entry name" value="PROTEIN ICFG"/>
    <property type="match status" value="1"/>
</dbReference>
<sequence>MRLTELPIATKLAASFCAVLSMTAIVGIFSIVELSQVNEISTRLSSRWLPSVRIIEDIKSQIARIRTREFQYIISSDASEMDKYDKVIATDLDDLKKMQDEYQALMETPDEKAMYAQITEQWGRYMEEDAKIRAAMRAGDVEKAKKLIRGDSNKLIVSMRGQVDKLVNFYSQGGKEAAAEGVKRYSSSRVLIITLMLVSVVLGAAGAFLITRRLMRSLGGEPAYAVDIVNRIAAGDLSAQVELRSGDSRSLLFAMKTMRDNLAKIVTDVRGSTHVIASASGQIAAGNLDLSSRTEQQASSLEETAASMEELTSTVRQNSDAAAEANQLAGSASDVAQAGSEVVGRVVNTMESINASSRKIGDIITVIDGIAFQTNILALNAAVEAARAGEQGRGFAVVASEVRNLAQRSAGAAREIKELIGNSVTQVEEGSKLVAEAGTTMERVVSSVQRVTDLISEITNAGREQSHGIEQVNQAIAQMDTVTQQNAELVQQAATAAQSMQEQATSLAELVSVFQLNSHEEGALRRLTAPSPQPRQLSMTK</sequence>
<keyword evidence="4" id="KW-0812">Transmembrane</keyword>
<evidence type="ECO:0000259" key="5">
    <source>
        <dbReference type="PROSITE" id="PS50111"/>
    </source>
</evidence>
<keyword evidence="4" id="KW-1133">Transmembrane helix</keyword>
<comment type="caution">
    <text evidence="6">The sequence shown here is derived from an EMBL/GenBank/DDBJ whole genome shotgun (WGS) entry which is preliminary data.</text>
</comment>
<dbReference type="InterPro" id="IPR024478">
    <property type="entry name" value="HlyB_4HB_MCP"/>
</dbReference>
<dbReference type="Proteomes" id="UP000642144">
    <property type="component" value="Unassembled WGS sequence"/>
</dbReference>
<dbReference type="CDD" id="cd11386">
    <property type="entry name" value="MCP_signal"/>
    <property type="match status" value="1"/>
</dbReference>
<keyword evidence="3" id="KW-0807">Transducer</keyword>
<reference evidence="6 7" key="1">
    <citation type="submission" date="2019-12" db="EMBL/GenBank/DDBJ databases">
        <title>Novel species isolated from a subtropical stream in China.</title>
        <authorList>
            <person name="Lu H."/>
        </authorList>
    </citation>
    <scope>NUCLEOTIDE SEQUENCE [LARGE SCALE GENOMIC DNA]</scope>
    <source>
        <strain evidence="6 7">CY42W</strain>
    </source>
</reference>
<accession>A0ABW9W8K2</accession>
<feature type="transmembrane region" description="Helical" evidence="4">
    <location>
        <begin position="12"/>
        <end position="32"/>
    </location>
</feature>
<dbReference type="Gene3D" id="1.10.287.950">
    <property type="entry name" value="Methyl-accepting chemotaxis protein"/>
    <property type="match status" value="1"/>
</dbReference>
<gene>
    <name evidence="6" type="ORF">GTP69_26670</name>
</gene>
<dbReference type="InterPro" id="IPR047347">
    <property type="entry name" value="YvaQ-like_sensor"/>
</dbReference>
<evidence type="ECO:0000256" key="2">
    <source>
        <dbReference type="ARBA" id="ARBA00029447"/>
    </source>
</evidence>
<evidence type="ECO:0000256" key="3">
    <source>
        <dbReference type="PROSITE-ProRule" id="PRU00284"/>
    </source>
</evidence>
<evidence type="ECO:0000256" key="4">
    <source>
        <dbReference type="SAM" id="Phobius"/>
    </source>
</evidence>
<dbReference type="SUPFAM" id="SSF58104">
    <property type="entry name" value="Methyl-accepting chemotaxis protein (MCP) signaling domain"/>
    <property type="match status" value="1"/>
</dbReference>
<dbReference type="InterPro" id="IPR051310">
    <property type="entry name" value="MCP_chemotaxis"/>
</dbReference>
<dbReference type="Pfam" id="PF12729">
    <property type="entry name" value="4HB_MCP_1"/>
    <property type="match status" value="1"/>
</dbReference>
<dbReference type="PANTHER" id="PTHR43531:SF14">
    <property type="entry name" value="METHYL-ACCEPTING CHEMOTAXIS PROTEIN I-RELATED"/>
    <property type="match status" value="1"/>
</dbReference>
<dbReference type="RefSeq" id="WP_161057712.1">
    <property type="nucleotide sequence ID" value="NZ_WWCT01000029.1"/>
</dbReference>
<dbReference type="Pfam" id="PF00015">
    <property type="entry name" value="MCPsignal"/>
    <property type="match status" value="1"/>
</dbReference>
<feature type="transmembrane region" description="Helical" evidence="4">
    <location>
        <begin position="190"/>
        <end position="210"/>
    </location>
</feature>
<organism evidence="6 7">
    <name type="scientific">Duganella levis</name>
    <dbReference type="NCBI Taxonomy" id="2692169"/>
    <lineage>
        <taxon>Bacteria</taxon>
        <taxon>Pseudomonadati</taxon>
        <taxon>Pseudomonadota</taxon>
        <taxon>Betaproteobacteria</taxon>
        <taxon>Burkholderiales</taxon>
        <taxon>Oxalobacteraceae</taxon>
        <taxon>Telluria group</taxon>
        <taxon>Duganella</taxon>
    </lineage>
</organism>
<dbReference type="PRINTS" id="PR00260">
    <property type="entry name" value="CHEMTRNSDUCR"/>
</dbReference>
<keyword evidence="4" id="KW-0472">Membrane</keyword>
<protein>
    <submittedName>
        <fullName evidence="6">Methyl-accepting chemotaxis protein</fullName>
    </submittedName>
</protein>
<dbReference type="InterPro" id="IPR004089">
    <property type="entry name" value="MCPsignal_dom"/>
</dbReference>
<dbReference type="EMBL" id="WWCT01000029">
    <property type="protein sequence ID" value="MYN29997.1"/>
    <property type="molecule type" value="Genomic_DNA"/>
</dbReference>
<dbReference type="SMART" id="SM00283">
    <property type="entry name" value="MA"/>
    <property type="match status" value="1"/>
</dbReference>
<evidence type="ECO:0000313" key="6">
    <source>
        <dbReference type="EMBL" id="MYN29997.1"/>
    </source>
</evidence>
<keyword evidence="1" id="KW-0488">Methylation</keyword>
<keyword evidence="7" id="KW-1185">Reference proteome</keyword>
<evidence type="ECO:0000313" key="7">
    <source>
        <dbReference type="Proteomes" id="UP000642144"/>
    </source>
</evidence>
<name>A0ABW9W8K2_9BURK</name>
<evidence type="ECO:0000256" key="1">
    <source>
        <dbReference type="ARBA" id="ARBA00022481"/>
    </source>
</evidence>
<dbReference type="PROSITE" id="PS50111">
    <property type="entry name" value="CHEMOTAXIS_TRANSDUC_2"/>
    <property type="match status" value="1"/>
</dbReference>
<dbReference type="InterPro" id="IPR004090">
    <property type="entry name" value="Chemotax_Me-accpt_rcpt"/>
</dbReference>
<proteinExistence type="inferred from homology"/>
<feature type="domain" description="Methyl-accepting transducer" evidence="5">
    <location>
        <begin position="272"/>
        <end position="501"/>
    </location>
</feature>